<name>A0ABY7AL01_9ALTE</name>
<evidence type="ECO:0000313" key="3">
    <source>
        <dbReference type="Proteomes" id="UP001163726"/>
    </source>
</evidence>
<sequence>MKYLTLILSVFFCNLAQSSCEQNVDQIKTHYINGMFTDSVGFILNKSAIKQFIQAYLIQKGFSSEVTGNHNASEFFVSQIFEVGKHKWEDDEAADAIIDFLNGEHRFLTNRPQIEKLGLQSFLQDISNEYQQTLNEGTSIFGLYALKELLDTCSRVILITHSQGNFYGNAIITEMYNSYKFPNKYELFNYPMLGHMQLASPVDIPGGPIASVYPNVTGHITNSEDVVMSLVRSTFNSVSANFQSQVHNIDKSGHGLVDSYLNGQDGQPLEIAKQLTAISVNLIPYPMHPQHNASSSAIYQFGYSNLNELLDIKFHNDSVYRYNNVASSIYNGLLTAASQGTYFNSAIRNQHAFTKLE</sequence>
<evidence type="ECO:0000313" key="2">
    <source>
        <dbReference type="EMBL" id="WAJ70198.1"/>
    </source>
</evidence>
<reference evidence="2" key="1">
    <citation type="submission" date="2022-10" db="EMBL/GenBank/DDBJ databases">
        <title>Catenovulum adriacola sp. nov. isolated in the Harbour of Susak.</title>
        <authorList>
            <person name="Schoch T."/>
            <person name="Reich S.J."/>
            <person name="Stoeferle S."/>
            <person name="Flaiz M."/>
            <person name="Kazda M."/>
            <person name="Riedel C.U."/>
            <person name="Duerre P."/>
        </authorList>
    </citation>
    <scope>NUCLEOTIDE SEQUENCE</scope>
    <source>
        <strain evidence="2">TS8</strain>
    </source>
</reference>
<protein>
    <submittedName>
        <fullName evidence="2">KTSC domain-containing protein</fullName>
    </submittedName>
</protein>
<dbReference type="Pfam" id="PF13619">
    <property type="entry name" value="KTSC"/>
    <property type="match status" value="1"/>
</dbReference>
<dbReference type="Proteomes" id="UP001163726">
    <property type="component" value="Chromosome"/>
</dbReference>
<gene>
    <name evidence="2" type="ORF">OLW01_13805</name>
</gene>
<accession>A0ABY7AL01</accession>
<keyword evidence="3" id="KW-1185">Reference proteome</keyword>
<evidence type="ECO:0000259" key="1">
    <source>
        <dbReference type="Pfam" id="PF13619"/>
    </source>
</evidence>
<dbReference type="InterPro" id="IPR025309">
    <property type="entry name" value="KTSC_dom"/>
</dbReference>
<proteinExistence type="predicted"/>
<feature type="domain" description="KTSC" evidence="1">
    <location>
        <begin position="294"/>
        <end position="350"/>
    </location>
</feature>
<organism evidence="2 3">
    <name type="scientific">Catenovulum adriaticum</name>
    <dbReference type="NCBI Taxonomy" id="2984846"/>
    <lineage>
        <taxon>Bacteria</taxon>
        <taxon>Pseudomonadati</taxon>
        <taxon>Pseudomonadota</taxon>
        <taxon>Gammaproteobacteria</taxon>
        <taxon>Alteromonadales</taxon>
        <taxon>Alteromonadaceae</taxon>
        <taxon>Catenovulum</taxon>
    </lineage>
</organism>
<dbReference type="EMBL" id="CP109965">
    <property type="protein sequence ID" value="WAJ70198.1"/>
    <property type="molecule type" value="Genomic_DNA"/>
</dbReference>
<dbReference type="RefSeq" id="WP_268074502.1">
    <property type="nucleotide sequence ID" value="NZ_CP109965.1"/>
</dbReference>